<accession>A0A3S4CFM6</accession>
<proteinExistence type="inferred from homology"/>
<dbReference type="Proteomes" id="UP000268844">
    <property type="component" value="Unassembled WGS sequence"/>
</dbReference>
<protein>
    <submittedName>
        <fullName evidence="10">Biotin biosynthesis cytochrome P450</fullName>
        <ecNumber evidence="10">1.14.15.12</ecNumber>
    </submittedName>
</protein>
<dbReference type="Gene3D" id="1.10.630.10">
    <property type="entry name" value="Cytochrome P450"/>
    <property type="match status" value="1"/>
</dbReference>
<dbReference type="InterPro" id="IPR002397">
    <property type="entry name" value="Cyt_P450_B"/>
</dbReference>
<dbReference type="GO" id="GO:0005506">
    <property type="term" value="F:iron ion binding"/>
    <property type="evidence" value="ECO:0007669"/>
    <property type="project" value="InterPro"/>
</dbReference>
<evidence type="ECO:0000313" key="11">
    <source>
        <dbReference type="Proteomes" id="UP000268844"/>
    </source>
</evidence>
<organism evidence="10 11">
    <name type="scientific">Devosia equisanguinis</name>
    <dbReference type="NCBI Taxonomy" id="2490941"/>
    <lineage>
        <taxon>Bacteria</taxon>
        <taxon>Pseudomonadati</taxon>
        <taxon>Pseudomonadota</taxon>
        <taxon>Alphaproteobacteria</taxon>
        <taxon>Hyphomicrobiales</taxon>
        <taxon>Devosiaceae</taxon>
        <taxon>Devosia</taxon>
    </lineage>
</organism>
<evidence type="ECO:0000256" key="8">
    <source>
        <dbReference type="ARBA" id="ARBA00043906"/>
    </source>
</evidence>
<dbReference type="GO" id="GO:0016705">
    <property type="term" value="F:oxidoreductase activity, acting on paired donors, with incorporation or reduction of molecular oxygen"/>
    <property type="evidence" value="ECO:0007669"/>
    <property type="project" value="InterPro"/>
</dbReference>
<evidence type="ECO:0000256" key="3">
    <source>
        <dbReference type="ARBA" id="ARBA00022617"/>
    </source>
</evidence>
<comment type="function">
    <text evidence="8">Cytochromes P450 are a group of heme-thiolate monooxygenases. They oxidize a variety of structurally unrelated compounds, including steroids, fatty acids, and xenobiotics.</text>
</comment>
<reference evidence="10 11" key="1">
    <citation type="submission" date="2018-12" db="EMBL/GenBank/DDBJ databases">
        <authorList>
            <person name="Criscuolo A."/>
        </authorList>
    </citation>
    <scope>NUCLEOTIDE SEQUENCE [LARGE SCALE GENOMIC DNA]</scope>
    <source>
        <strain evidence="10">ACIP1116281</strain>
    </source>
</reference>
<dbReference type="SUPFAM" id="SSF48264">
    <property type="entry name" value="Cytochrome P450"/>
    <property type="match status" value="1"/>
</dbReference>
<sequence length="443" mass="50131">MAIALRLEGRRFDQSIKASQSPRISMAAIIQVKPITDVPDMLRASAQPQDPDFYQNPYPFYARQHATHPAFFWEEYGHWCFADFKTVSLLLRDKRFGRDILHVASREEIGLPAPKPHVADFDLTEKHSLLNLEPPDHTRLRTLVNRAFVSRQVEQLRPRIRQLAHEMIDGFEGEDSVDLIKAFAAPIPAIIIAEMIGLPAEMAPQLLNWSNRMVTMYMYNVSRETELDANQAAADFTAYLREVIAERRKAPREDLLSHMLTTDRDGDVLDEDEVMSTAILLLNAGHEATVHTTGNGVKSILESGIDPKTLFVTPEQTEATVEECLRFDAPLHLFTRYALVDTELNGIPLRKGDVVGLMLGAANRDPARFAHADRFDPFRTDGANVSFGAGIHFCIGAPLARIELQESMKVLFERLPKLRIAEPPRYGNVYHFHGLERLMVSWK</sequence>
<comment type="similarity">
    <text evidence="2 9">Belongs to the cytochrome P450 family.</text>
</comment>
<dbReference type="Pfam" id="PF00067">
    <property type="entry name" value="p450"/>
    <property type="match status" value="2"/>
</dbReference>
<dbReference type="EMBL" id="UZWD01000038">
    <property type="protein sequence ID" value="VDS06151.1"/>
    <property type="molecule type" value="Genomic_DNA"/>
</dbReference>
<dbReference type="InterPro" id="IPR001128">
    <property type="entry name" value="Cyt_P450"/>
</dbReference>
<evidence type="ECO:0000256" key="6">
    <source>
        <dbReference type="ARBA" id="ARBA00023004"/>
    </source>
</evidence>
<dbReference type="AlphaFoldDB" id="A0A3S4CFM6"/>
<dbReference type="EC" id="1.14.15.12" evidence="10"/>
<dbReference type="FunFam" id="1.10.630.10:FF:000018">
    <property type="entry name" value="Cytochrome P450 monooxygenase"/>
    <property type="match status" value="1"/>
</dbReference>
<keyword evidence="6 9" id="KW-0408">Iron</keyword>
<keyword evidence="4 9" id="KW-0479">Metal-binding</keyword>
<dbReference type="InterPro" id="IPR017972">
    <property type="entry name" value="Cyt_P450_CS"/>
</dbReference>
<dbReference type="GO" id="GO:0020037">
    <property type="term" value="F:heme binding"/>
    <property type="evidence" value="ECO:0007669"/>
    <property type="project" value="InterPro"/>
</dbReference>
<keyword evidence="5 9" id="KW-0560">Oxidoreductase</keyword>
<dbReference type="InterPro" id="IPR036396">
    <property type="entry name" value="Cyt_P450_sf"/>
</dbReference>
<dbReference type="CDD" id="cd20625">
    <property type="entry name" value="CYP164-like"/>
    <property type="match status" value="1"/>
</dbReference>
<evidence type="ECO:0000313" key="10">
    <source>
        <dbReference type="EMBL" id="VDS06151.1"/>
    </source>
</evidence>
<dbReference type="PRINTS" id="PR00359">
    <property type="entry name" value="BP450"/>
</dbReference>
<evidence type="ECO:0000256" key="9">
    <source>
        <dbReference type="RuleBase" id="RU000461"/>
    </source>
</evidence>
<evidence type="ECO:0000256" key="2">
    <source>
        <dbReference type="ARBA" id="ARBA00010617"/>
    </source>
</evidence>
<dbReference type="GO" id="GO:0004497">
    <property type="term" value="F:monooxygenase activity"/>
    <property type="evidence" value="ECO:0007669"/>
    <property type="project" value="UniProtKB-KW"/>
</dbReference>
<evidence type="ECO:0000256" key="7">
    <source>
        <dbReference type="ARBA" id="ARBA00023033"/>
    </source>
</evidence>
<evidence type="ECO:0000256" key="5">
    <source>
        <dbReference type="ARBA" id="ARBA00023002"/>
    </source>
</evidence>
<name>A0A3S4CFM6_9HYPH</name>
<evidence type="ECO:0000256" key="4">
    <source>
        <dbReference type="ARBA" id="ARBA00022723"/>
    </source>
</evidence>
<dbReference type="PANTHER" id="PTHR46696:SF1">
    <property type="entry name" value="CYTOCHROME P450 YJIB-RELATED"/>
    <property type="match status" value="1"/>
</dbReference>
<dbReference type="PROSITE" id="PS00086">
    <property type="entry name" value="CYTOCHROME_P450"/>
    <property type="match status" value="1"/>
</dbReference>
<evidence type="ECO:0000256" key="1">
    <source>
        <dbReference type="ARBA" id="ARBA00001971"/>
    </source>
</evidence>
<keyword evidence="7 9" id="KW-0503">Monooxygenase</keyword>
<dbReference type="PANTHER" id="PTHR46696">
    <property type="entry name" value="P450, PUTATIVE (EUROFUNG)-RELATED"/>
    <property type="match status" value="1"/>
</dbReference>
<comment type="cofactor">
    <cofactor evidence="1">
        <name>heme</name>
        <dbReference type="ChEBI" id="CHEBI:30413"/>
    </cofactor>
</comment>
<gene>
    <name evidence="10" type="primary">bioI</name>
    <name evidence="10" type="ORF">DEVEQU_03304</name>
</gene>
<keyword evidence="11" id="KW-1185">Reference proteome</keyword>
<keyword evidence="3 9" id="KW-0349">Heme</keyword>